<feature type="non-terminal residue" evidence="1">
    <location>
        <position position="1"/>
    </location>
</feature>
<dbReference type="AlphaFoldDB" id="A0A383BWB4"/>
<organism evidence="1">
    <name type="scientific">marine metagenome</name>
    <dbReference type="NCBI Taxonomy" id="408172"/>
    <lineage>
        <taxon>unclassified sequences</taxon>
        <taxon>metagenomes</taxon>
        <taxon>ecological metagenomes</taxon>
    </lineage>
</organism>
<dbReference type="EMBL" id="UINC01203346">
    <property type="protein sequence ID" value="SVE23555.1"/>
    <property type="molecule type" value="Genomic_DNA"/>
</dbReference>
<protein>
    <submittedName>
        <fullName evidence="1">Uncharacterized protein</fullName>
    </submittedName>
</protein>
<accession>A0A383BWB4</accession>
<reference evidence="1" key="1">
    <citation type="submission" date="2018-05" db="EMBL/GenBank/DDBJ databases">
        <authorList>
            <person name="Lanie J.A."/>
            <person name="Ng W.-L."/>
            <person name="Kazmierczak K.M."/>
            <person name="Andrzejewski T.M."/>
            <person name="Davidsen T.M."/>
            <person name="Wayne K.J."/>
            <person name="Tettelin H."/>
            <person name="Glass J.I."/>
            <person name="Rusch D."/>
            <person name="Podicherti R."/>
            <person name="Tsui H.-C.T."/>
            <person name="Winkler M.E."/>
        </authorList>
    </citation>
    <scope>NUCLEOTIDE SEQUENCE</scope>
</reference>
<name>A0A383BWB4_9ZZZZ</name>
<gene>
    <name evidence="1" type="ORF">METZ01_LOCUS476409</name>
</gene>
<sequence>PGKWKAFINTLSKLHKNISNFHNLDVCLSPTVSIYNFIHILDMYKFIFSEVPPWFSKFLSLQVLQGPDWMSYKIMPDDSKEKIRNIYKNWIENIDKIERLNVSTYDKSKFKANCIRMLNNILKFLDNEIPNQEELLQTFYIETVKQDKLYNQNFKETFPEIDEVLKLC</sequence>
<proteinExistence type="predicted"/>
<evidence type="ECO:0000313" key="1">
    <source>
        <dbReference type="EMBL" id="SVE23555.1"/>
    </source>
</evidence>